<dbReference type="EMBL" id="AMZH03009275">
    <property type="protein sequence ID" value="RRT57206.1"/>
    <property type="molecule type" value="Genomic_DNA"/>
</dbReference>
<evidence type="ECO:0000313" key="2">
    <source>
        <dbReference type="Proteomes" id="UP000287651"/>
    </source>
</evidence>
<proteinExistence type="predicted"/>
<protein>
    <submittedName>
        <fullName evidence="1">Uncharacterized protein</fullName>
    </submittedName>
</protein>
<name>A0A426YZN8_ENSVE</name>
<sequence length="134" mass="14563">MRLSVGSLSAKGHALLPLRPAVAVSDTSMGVAPTGVPTSGNPCRQQLLSISGLPTGVVLGRGRLPSFSRPQARRGRLPLACSLYRELSRLQSAAPLQGTMVVASHPYWWPSRRSYIPVFQIRIEKIKEVKRPPL</sequence>
<gene>
    <name evidence="1" type="ORF">B296_00011637</name>
</gene>
<accession>A0A426YZN8</accession>
<evidence type="ECO:0000313" key="1">
    <source>
        <dbReference type="EMBL" id="RRT57206.1"/>
    </source>
</evidence>
<comment type="caution">
    <text evidence="1">The sequence shown here is derived from an EMBL/GenBank/DDBJ whole genome shotgun (WGS) entry which is preliminary data.</text>
</comment>
<organism evidence="1 2">
    <name type="scientific">Ensete ventricosum</name>
    <name type="common">Abyssinian banana</name>
    <name type="synonym">Musa ensete</name>
    <dbReference type="NCBI Taxonomy" id="4639"/>
    <lineage>
        <taxon>Eukaryota</taxon>
        <taxon>Viridiplantae</taxon>
        <taxon>Streptophyta</taxon>
        <taxon>Embryophyta</taxon>
        <taxon>Tracheophyta</taxon>
        <taxon>Spermatophyta</taxon>
        <taxon>Magnoliopsida</taxon>
        <taxon>Liliopsida</taxon>
        <taxon>Zingiberales</taxon>
        <taxon>Musaceae</taxon>
        <taxon>Ensete</taxon>
    </lineage>
</organism>
<dbReference type="AlphaFoldDB" id="A0A426YZN8"/>
<dbReference type="Proteomes" id="UP000287651">
    <property type="component" value="Unassembled WGS sequence"/>
</dbReference>
<reference evidence="1 2" key="1">
    <citation type="journal article" date="2014" name="Agronomy (Basel)">
        <title>A Draft Genome Sequence for Ensete ventricosum, the Drought-Tolerant Tree Against Hunger.</title>
        <authorList>
            <person name="Harrison J."/>
            <person name="Moore K.A."/>
            <person name="Paszkiewicz K."/>
            <person name="Jones T."/>
            <person name="Grant M."/>
            <person name="Ambacheew D."/>
            <person name="Muzemil S."/>
            <person name="Studholme D.J."/>
        </authorList>
    </citation>
    <scope>NUCLEOTIDE SEQUENCE [LARGE SCALE GENOMIC DNA]</scope>
</reference>